<dbReference type="Proteomes" id="UP000298433">
    <property type="component" value="Unassembled WGS sequence"/>
</dbReference>
<dbReference type="InterPro" id="IPR048469">
    <property type="entry name" value="YchJ-like_M"/>
</dbReference>
<name>A0A4R8XW67_9MICO</name>
<evidence type="ECO:0000313" key="5">
    <source>
        <dbReference type="Proteomes" id="UP000298433"/>
    </source>
</evidence>
<dbReference type="Gene3D" id="3.10.450.50">
    <property type="match status" value="1"/>
</dbReference>
<comment type="caution">
    <text evidence="4">The sequence shown here is derived from an EMBL/GenBank/DDBJ whole genome shotgun (WGS) entry which is preliminary data.</text>
</comment>
<dbReference type="OrthoDB" id="21421at2"/>
<dbReference type="InterPro" id="IPR032710">
    <property type="entry name" value="NTF2-like_dom_sf"/>
</dbReference>
<reference evidence="4 5" key="1">
    <citation type="submission" date="2019-03" db="EMBL/GenBank/DDBJ databases">
        <title>Genomics of glacier-inhabiting Cryobacterium strains.</title>
        <authorList>
            <person name="Liu Q."/>
            <person name="Xin Y.-H."/>
        </authorList>
    </citation>
    <scope>NUCLEOTIDE SEQUENCE [LARGE SCALE GENOMIC DNA]</scope>
    <source>
        <strain evidence="4 5">TMT2-48-2</strain>
    </source>
</reference>
<dbReference type="RefSeq" id="WP_134368652.1">
    <property type="nucleotide sequence ID" value="NZ_SOGN01000008.1"/>
</dbReference>
<evidence type="ECO:0000313" key="4">
    <source>
        <dbReference type="EMBL" id="TFC83966.1"/>
    </source>
</evidence>
<dbReference type="Pfam" id="PF02810">
    <property type="entry name" value="SEC-C"/>
    <property type="match status" value="1"/>
</dbReference>
<dbReference type="SUPFAM" id="SSF54427">
    <property type="entry name" value="NTF2-like"/>
    <property type="match status" value="1"/>
</dbReference>
<proteinExistence type="inferred from homology"/>
<dbReference type="InterPro" id="IPR023006">
    <property type="entry name" value="YchJ-like"/>
</dbReference>
<organism evidence="4 5">
    <name type="scientific">Cryobacterium cheniae</name>
    <dbReference type="NCBI Taxonomy" id="1259262"/>
    <lineage>
        <taxon>Bacteria</taxon>
        <taxon>Bacillati</taxon>
        <taxon>Actinomycetota</taxon>
        <taxon>Actinomycetes</taxon>
        <taxon>Micrococcales</taxon>
        <taxon>Microbacteriaceae</taxon>
        <taxon>Cryobacterium</taxon>
    </lineage>
</organism>
<dbReference type="PANTHER" id="PTHR33747:SF1">
    <property type="entry name" value="ADENYLATE CYCLASE-ASSOCIATED CAP C-TERMINAL DOMAIN-CONTAINING PROTEIN"/>
    <property type="match status" value="1"/>
</dbReference>
<evidence type="ECO:0000259" key="3">
    <source>
        <dbReference type="Pfam" id="PF17775"/>
    </source>
</evidence>
<keyword evidence="5" id="KW-1185">Reference proteome</keyword>
<dbReference type="InterPro" id="IPR004027">
    <property type="entry name" value="SEC_C_motif"/>
</dbReference>
<comment type="similarity">
    <text evidence="1 2">Belongs to the UPF0225 family.</text>
</comment>
<protein>
    <recommendedName>
        <fullName evidence="2">UPF0225 protein E3T23_01570</fullName>
    </recommendedName>
</protein>
<dbReference type="HAMAP" id="MF_00612">
    <property type="entry name" value="UPF0225"/>
    <property type="match status" value="1"/>
</dbReference>
<sequence>MPETSTPAQRPAPCPCLSGNPYAECCGRYHRGEAFAPTAEALMRSRYAAFAMGEPDYLLATWHPLTRPDALELDADVRWIRLEIDRTAAGGPFDREGVVEFTAYSRSGGSAAQQHEVSRFVRMDRRWVYLDGV</sequence>
<gene>
    <name evidence="4" type="ORF">E3T23_01570</name>
</gene>
<dbReference type="EMBL" id="SOGN01000008">
    <property type="protein sequence ID" value="TFC83966.1"/>
    <property type="molecule type" value="Genomic_DNA"/>
</dbReference>
<dbReference type="AlphaFoldDB" id="A0A4R8XW67"/>
<dbReference type="PANTHER" id="PTHR33747">
    <property type="entry name" value="UPF0225 PROTEIN SCO1677"/>
    <property type="match status" value="1"/>
</dbReference>
<evidence type="ECO:0000256" key="1">
    <source>
        <dbReference type="ARBA" id="ARBA00010839"/>
    </source>
</evidence>
<dbReference type="Pfam" id="PF17775">
    <property type="entry name" value="YchJ_M-like"/>
    <property type="match status" value="1"/>
</dbReference>
<feature type="domain" description="YchJ-like middle NTF2-like" evidence="3">
    <location>
        <begin position="38"/>
        <end position="132"/>
    </location>
</feature>
<evidence type="ECO:0000256" key="2">
    <source>
        <dbReference type="HAMAP-Rule" id="MF_00612"/>
    </source>
</evidence>
<accession>A0A4R8XW67</accession>